<keyword evidence="6" id="KW-1185">Reference proteome</keyword>
<name>A0ABR4AKY1_9LECA</name>
<protein>
    <recommendedName>
        <fullName evidence="4">PNPLA domain-containing protein</fullName>
    </recommendedName>
</protein>
<dbReference type="PANTHER" id="PTHR24185">
    <property type="entry name" value="CALCIUM-INDEPENDENT PHOSPHOLIPASE A2-GAMMA"/>
    <property type="match status" value="1"/>
</dbReference>
<dbReference type="InterPro" id="IPR016035">
    <property type="entry name" value="Acyl_Trfase/lysoPLipase"/>
</dbReference>
<evidence type="ECO:0000256" key="1">
    <source>
        <dbReference type="ARBA" id="ARBA00023098"/>
    </source>
</evidence>
<comment type="caution">
    <text evidence="2">Lacks conserved residue(s) required for the propagation of feature annotation.</text>
</comment>
<dbReference type="PROSITE" id="PS51635">
    <property type="entry name" value="PNPLA"/>
    <property type="match status" value="1"/>
</dbReference>
<dbReference type="EMBL" id="JBHFEH010000214">
    <property type="protein sequence ID" value="KAL2044093.1"/>
    <property type="molecule type" value="Genomic_DNA"/>
</dbReference>
<feature type="region of interest" description="Disordered" evidence="3">
    <location>
        <begin position="277"/>
        <end position="299"/>
    </location>
</feature>
<dbReference type="Pfam" id="PF01734">
    <property type="entry name" value="Patatin"/>
    <property type="match status" value="1"/>
</dbReference>
<evidence type="ECO:0000313" key="5">
    <source>
        <dbReference type="EMBL" id="KAL2044093.1"/>
    </source>
</evidence>
<reference evidence="5 6" key="1">
    <citation type="submission" date="2024-09" db="EMBL/GenBank/DDBJ databases">
        <title>Rethinking Asexuality: The Enigmatic Case of Functional Sexual Genes in Lepraria (Stereocaulaceae).</title>
        <authorList>
            <person name="Doellman M."/>
            <person name="Sun Y."/>
            <person name="Barcenas-Pena A."/>
            <person name="Lumbsch H.T."/>
            <person name="Grewe F."/>
        </authorList>
    </citation>
    <scope>NUCLEOTIDE SEQUENCE [LARGE SCALE GENOMIC DNA]</scope>
    <source>
        <strain evidence="5 6">Grewe 0041</strain>
    </source>
</reference>
<feature type="short sequence motif" description="GXGXXG" evidence="2">
    <location>
        <begin position="24"/>
        <end position="29"/>
    </location>
</feature>
<evidence type="ECO:0000259" key="4">
    <source>
        <dbReference type="PROSITE" id="PS51635"/>
    </source>
</evidence>
<keyword evidence="1" id="KW-0443">Lipid metabolism</keyword>
<comment type="caution">
    <text evidence="5">The sequence shown here is derived from an EMBL/GenBank/DDBJ whole genome shotgun (WGS) entry which is preliminary data.</text>
</comment>
<proteinExistence type="predicted"/>
<dbReference type="Proteomes" id="UP001590951">
    <property type="component" value="Unassembled WGS sequence"/>
</dbReference>
<feature type="region of interest" description="Disordered" evidence="3">
    <location>
        <begin position="149"/>
        <end position="181"/>
    </location>
</feature>
<dbReference type="InterPro" id="IPR002641">
    <property type="entry name" value="PNPLA_dom"/>
</dbReference>
<organism evidence="5 6">
    <name type="scientific">Lepraria finkii</name>
    <dbReference type="NCBI Taxonomy" id="1340010"/>
    <lineage>
        <taxon>Eukaryota</taxon>
        <taxon>Fungi</taxon>
        <taxon>Dikarya</taxon>
        <taxon>Ascomycota</taxon>
        <taxon>Pezizomycotina</taxon>
        <taxon>Lecanoromycetes</taxon>
        <taxon>OSLEUM clade</taxon>
        <taxon>Lecanoromycetidae</taxon>
        <taxon>Lecanorales</taxon>
        <taxon>Lecanorineae</taxon>
        <taxon>Stereocaulaceae</taxon>
        <taxon>Lepraria</taxon>
    </lineage>
</organism>
<dbReference type="PANTHER" id="PTHR24185:SF4">
    <property type="entry name" value="SERINE HYDROLASE, PUTATIVE (AFU_ORTHOLOGUE AFUA_2G07870)-RELATED"/>
    <property type="match status" value="1"/>
</dbReference>
<feature type="domain" description="PNPLA" evidence="4">
    <location>
        <begin position="20"/>
        <end position="294"/>
    </location>
</feature>
<dbReference type="SUPFAM" id="SSF52151">
    <property type="entry name" value="FabD/lysophospholipase-like"/>
    <property type="match status" value="1"/>
</dbReference>
<evidence type="ECO:0000256" key="3">
    <source>
        <dbReference type="SAM" id="MobiDB-lite"/>
    </source>
</evidence>
<evidence type="ECO:0000313" key="6">
    <source>
        <dbReference type="Proteomes" id="UP001590951"/>
    </source>
</evidence>
<gene>
    <name evidence="5" type="ORF">ABVK25_012469</name>
</gene>
<evidence type="ECO:0000256" key="2">
    <source>
        <dbReference type="PROSITE-ProRule" id="PRU01161"/>
    </source>
</evidence>
<dbReference type="Gene3D" id="3.40.1090.10">
    <property type="entry name" value="Cytosolic phospholipase A2 catalytic domain"/>
    <property type="match status" value="1"/>
</dbReference>
<sequence length="299" mass="33008">MNGSELRRTNTIKGTPLRILSLDGGGVRGYSMLILLHDFMHKTYSEVHGEPPEPDQIPKPCDYFDLIAGTGTGGLIAIMLGRLRMHPKDCMRVYVQMTKGESSRRTRPSSGFPIGRRCSKRIDGKSSTTAIKACVRGFENRDDEDVDASPISLDFGNRPQSVMSDRHGMPQRRSTVQPESTLSTQTLLVGQLLSALAIRMLHWMIHGRRRDAGRNAVTAVLKGPTERKGTTVLLRSYPSRTQPAVESDVTIWQAGRATCATKLAFKEIRVGQSTFQDEGYGLTNSDNSPTYNPRTSDPG</sequence>
<accession>A0ABR4AKY1</accession>
<feature type="compositionally biased region" description="Polar residues" evidence="3">
    <location>
        <begin position="172"/>
        <end position="181"/>
    </location>
</feature>